<accession>A0A0W0GGX9</accession>
<evidence type="ECO:0000256" key="1">
    <source>
        <dbReference type="SAM" id="MobiDB-lite"/>
    </source>
</evidence>
<proteinExistence type="predicted"/>
<dbReference type="EMBL" id="LFDV01000002">
    <property type="protein sequence ID" value="KTB47824.1"/>
    <property type="molecule type" value="Genomic_DNA"/>
</dbReference>
<evidence type="ECO:0000313" key="2">
    <source>
        <dbReference type="EMBL" id="KTB47824.1"/>
    </source>
</evidence>
<keyword evidence="3" id="KW-1185">Reference proteome</keyword>
<gene>
    <name evidence="2" type="ORF">DEALK_06690</name>
</gene>
<name>A0A0W0GGX9_9CHLR</name>
<feature type="region of interest" description="Disordered" evidence="1">
    <location>
        <begin position="1"/>
        <end position="20"/>
    </location>
</feature>
<evidence type="ECO:0000313" key="3">
    <source>
        <dbReference type="Proteomes" id="UP000053947"/>
    </source>
</evidence>
<dbReference type="Proteomes" id="UP000053947">
    <property type="component" value="Unassembled WGS sequence"/>
</dbReference>
<protein>
    <submittedName>
        <fullName evidence="2">Uncharacterized protein</fullName>
    </submittedName>
</protein>
<sequence length="86" mass="9327">MVTLSANVQPPQPNGRGRWPRLGINGATALPEIIVPTPMFLTSNLAILGCRVEALVTKMLLKHSQAVAGVIVFNCVHRKSVPELMR</sequence>
<organism evidence="2 3">
    <name type="scientific">Dehalogenimonas alkenigignens</name>
    <dbReference type="NCBI Taxonomy" id="1217799"/>
    <lineage>
        <taxon>Bacteria</taxon>
        <taxon>Bacillati</taxon>
        <taxon>Chloroflexota</taxon>
        <taxon>Dehalococcoidia</taxon>
        <taxon>Dehalococcoidales</taxon>
        <taxon>Dehalococcoidaceae</taxon>
        <taxon>Dehalogenimonas</taxon>
    </lineage>
</organism>
<dbReference type="AlphaFoldDB" id="A0A0W0GGX9"/>
<comment type="caution">
    <text evidence="2">The sequence shown here is derived from an EMBL/GenBank/DDBJ whole genome shotgun (WGS) entry which is preliminary data.</text>
</comment>
<reference evidence="2 3" key="1">
    <citation type="submission" date="2015-06" db="EMBL/GenBank/DDBJ databases">
        <title>Genome sequence of the organohalide-respiring Dehalogenimonas alkenigignens type strain (IP3-3T).</title>
        <authorList>
            <person name="Key T.A."/>
            <person name="Richmond D.P."/>
            <person name="Bowman K.S."/>
            <person name="Cho Y.-J."/>
            <person name="Chun J."/>
            <person name="da Costa M.S."/>
            <person name="Rainey F.A."/>
            <person name="Moe W.M."/>
        </authorList>
    </citation>
    <scope>NUCLEOTIDE SEQUENCE [LARGE SCALE GENOMIC DNA]</scope>
    <source>
        <strain evidence="2 3">IP3-3</strain>
    </source>
</reference>